<proteinExistence type="predicted"/>
<dbReference type="EMBL" id="CAAALY010258968">
    <property type="protein sequence ID" value="VEL38778.1"/>
    <property type="molecule type" value="Genomic_DNA"/>
</dbReference>
<reference evidence="1" key="1">
    <citation type="submission" date="2018-11" db="EMBL/GenBank/DDBJ databases">
        <authorList>
            <consortium name="Pathogen Informatics"/>
        </authorList>
    </citation>
    <scope>NUCLEOTIDE SEQUENCE</scope>
</reference>
<dbReference type="AlphaFoldDB" id="A0A448XKJ3"/>
<sequence length="71" mass="7475">MHPGHTLEPRLLAIGDSSYDADSTQSCDSDVDEEDSVAANCSLTVVPSGIDSNISSGYVGYAVVLYDYEGD</sequence>
<gene>
    <name evidence="1" type="ORF">PXEA_LOCUS32218</name>
</gene>
<keyword evidence="2" id="KW-1185">Reference proteome</keyword>
<accession>A0A448XKJ3</accession>
<evidence type="ECO:0000313" key="1">
    <source>
        <dbReference type="EMBL" id="VEL38778.1"/>
    </source>
</evidence>
<dbReference type="Proteomes" id="UP000784294">
    <property type="component" value="Unassembled WGS sequence"/>
</dbReference>
<evidence type="ECO:0000313" key="2">
    <source>
        <dbReference type="Proteomes" id="UP000784294"/>
    </source>
</evidence>
<organism evidence="1 2">
    <name type="scientific">Protopolystoma xenopodis</name>
    <dbReference type="NCBI Taxonomy" id="117903"/>
    <lineage>
        <taxon>Eukaryota</taxon>
        <taxon>Metazoa</taxon>
        <taxon>Spiralia</taxon>
        <taxon>Lophotrochozoa</taxon>
        <taxon>Platyhelminthes</taxon>
        <taxon>Monogenea</taxon>
        <taxon>Polyopisthocotylea</taxon>
        <taxon>Polystomatidea</taxon>
        <taxon>Polystomatidae</taxon>
        <taxon>Protopolystoma</taxon>
    </lineage>
</organism>
<name>A0A448XKJ3_9PLAT</name>
<comment type="caution">
    <text evidence="1">The sequence shown here is derived from an EMBL/GenBank/DDBJ whole genome shotgun (WGS) entry which is preliminary data.</text>
</comment>
<protein>
    <submittedName>
        <fullName evidence="1">Uncharacterized protein</fullName>
    </submittedName>
</protein>